<evidence type="ECO:0000256" key="1">
    <source>
        <dbReference type="ARBA" id="ARBA00004300"/>
    </source>
</evidence>
<proteinExistence type="predicted"/>
<dbReference type="EMBL" id="VHII01000013">
    <property type="protein sequence ID" value="KAF1381707.1"/>
    <property type="molecule type" value="Genomic_DNA"/>
</dbReference>
<dbReference type="GO" id="GO:0007165">
    <property type="term" value="P:signal transduction"/>
    <property type="evidence" value="ECO:0007669"/>
    <property type="project" value="InterPro"/>
</dbReference>
<feature type="region of interest" description="Disordered" evidence="6">
    <location>
        <begin position="2415"/>
        <end position="2440"/>
    </location>
</feature>
<feature type="compositionally biased region" description="Acidic residues" evidence="6">
    <location>
        <begin position="1685"/>
        <end position="1694"/>
    </location>
</feature>
<evidence type="ECO:0008006" key="9">
    <source>
        <dbReference type="Google" id="ProtNLM"/>
    </source>
</evidence>
<feature type="region of interest" description="Disordered" evidence="6">
    <location>
        <begin position="1360"/>
        <end position="1380"/>
    </location>
</feature>
<feature type="compositionally biased region" description="Basic and acidic residues" evidence="6">
    <location>
        <begin position="1174"/>
        <end position="1194"/>
    </location>
</feature>
<dbReference type="GO" id="GO:0060090">
    <property type="term" value="F:molecular adaptor activity"/>
    <property type="evidence" value="ECO:0007669"/>
    <property type="project" value="InterPro"/>
</dbReference>
<feature type="compositionally biased region" description="Basic and acidic residues" evidence="6">
    <location>
        <begin position="1586"/>
        <end position="1612"/>
    </location>
</feature>
<dbReference type="PANTHER" id="PTHR44981:SF1">
    <property type="entry name" value="A-KINASE ANCHOR PROTEIN 9"/>
    <property type="match status" value="1"/>
</dbReference>
<organism evidence="7 8">
    <name type="scientific">Perca fluviatilis</name>
    <name type="common">European perch</name>
    <dbReference type="NCBI Taxonomy" id="8168"/>
    <lineage>
        <taxon>Eukaryota</taxon>
        <taxon>Metazoa</taxon>
        <taxon>Chordata</taxon>
        <taxon>Craniata</taxon>
        <taxon>Vertebrata</taxon>
        <taxon>Euteleostomi</taxon>
        <taxon>Actinopterygii</taxon>
        <taxon>Neopterygii</taxon>
        <taxon>Teleostei</taxon>
        <taxon>Neoteleostei</taxon>
        <taxon>Acanthomorphata</taxon>
        <taxon>Eupercaria</taxon>
        <taxon>Perciformes</taxon>
        <taxon>Percoidei</taxon>
        <taxon>Percidae</taxon>
        <taxon>Percinae</taxon>
        <taxon>Perca</taxon>
    </lineage>
</organism>
<feature type="compositionally biased region" description="Polar residues" evidence="6">
    <location>
        <begin position="2174"/>
        <end position="2183"/>
    </location>
</feature>
<feature type="coiled-coil region" evidence="5">
    <location>
        <begin position="2668"/>
        <end position="2826"/>
    </location>
</feature>
<dbReference type="PANTHER" id="PTHR44981">
    <property type="entry name" value="PERICENTRIN-LIKE PROTEIN, ISOFORM F"/>
    <property type="match status" value="1"/>
</dbReference>
<dbReference type="GO" id="GO:0005813">
    <property type="term" value="C:centrosome"/>
    <property type="evidence" value="ECO:0007669"/>
    <property type="project" value="UniProtKB-SubCell"/>
</dbReference>
<dbReference type="Proteomes" id="UP000465112">
    <property type="component" value="Chromosome 13"/>
</dbReference>
<name>A0A6A5E043_PERFL</name>
<feature type="coiled-coil region" evidence="5">
    <location>
        <begin position="399"/>
        <end position="475"/>
    </location>
</feature>
<comment type="caution">
    <text evidence="7">The sequence shown here is derived from an EMBL/GenBank/DDBJ whole genome shotgun (WGS) entry which is preliminary data.</text>
</comment>
<feature type="region of interest" description="Disordered" evidence="6">
    <location>
        <begin position="1673"/>
        <end position="1706"/>
    </location>
</feature>
<feature type="coiled-coil region" evidence="5">
    <location>
        <begin position="2514"/>
        <end position="2576"/>
    </location>
</feature>
<feature type="compositionally biased region" description="Basic and acidic residues" evidence="6">
    <location>
        <begin position="66"/>
        <end position="79"/>
    </location>
</feature>
<feature type="region of interest" description="Disordered" evidence="6">
    <location>
        <begin position="1732"/>
        <end position="1790"/>
    </location>
</feature>
<dbReference type="Gene3D" id="1.10.287.1490">
    <property type="match status" value="1"/>
</dbReference>
<keyword evidence="3 5" id="KW-0175">Coiled coil</keyword>
<feature type="region of interest" description="Disordered" evidence="6">
    <location>
        <begin position="1824"/>
        <end position="1867"/>
    </location>
</feature>
<feature type="region of interest" description="Disordered" evidence="6">
    <location>
        <begin position="2586"/>
        <end position="2606"/>
    </location>
</feature>
<feature type="region of interest" description="Disordered" evidence="6">
    <location>
        <begin position="1443"/>
        <end position="1465"/>
    </location>
</feature>
<evidence type="ECO:0000313" key="7">
    <source>
        <dbReference type="EMBL" id="KAF1381707.1"/>
    </source>
</evidence>
<feature type="compositionally biased region" description="Polar residues" evidence="6">
    <location>
        <begin position="1134"/>
        <end position="1147"/>
    </location>
</feature>
<evidence type="ECO:0000256" key="2">
    <source>
        <dbReference type="ARBA" id="ARBA00022490"/>
    </source>
</evidence>
<comment type="subcellular location">
    <subcellularLocation>
        <location evidence="1">Cytoplasm</location>
        <location evidence="1">Cytoskeleton</location>
        <location evidence="1">Microtubule organizing center</location>
        <location evidence="1">Centrosome</location>
    </subcellularLocation>
</comment>
<feature type="compositionally biased region" description="Acidic residues" evidence="6">
    <location>
        <begin position="1752"/>
        <end position="1761"/>
    </location>
</feature>
<feature type="coiled-coil region" evidence="5">
    <location>
        <begin position="1469"/>
        <end position="1512"/>
    </location>
</feature>
<reference evidence="7 8" key="1">
    <citation type="submission" date="2019-06" db="EMBL/GenBank/DDBJ databases">
        <title>A chromosome-scale genome assembly of the European perch, Perca fluviatilis.</title>
        <authorList>
            <person name="Roques C."/>
            <person name="Zahm M."/>
            <person name="Cabau C."/>
            <person name="Klopp C."/>
            <person name="Bouchez O."/>
            <person name="Donnadieu C."/>
            <person name="Kuhl H."/>
            <person name="Gislard M."/>
            <person name="Guendouz S."/>
            <person name="Journot L."/>
            <person name="Haffray P."/>
            <person name="Bestin A."/>
            <person name="Morvezen R."/>
            <person name="Feron R."/>
            <person name="Wen M."/>
            <person name="Jouanno E."/>
            <person name="Herpin A."/>
            <person name="Schartl M."/>
            <person name="Postlethwait J."/>
            <person name="Schaerlinger B."/>
            <person name="Chardard D."/>
            <person name="Lecocq T."/>
            <person name="Poncet C."/>
            <person name="Jaffrelo L."/>
            <person name="Lampietro C."/>
            <person name="Guiguen Y."/>
        </authorList>
    </citation>
    <scope>NUCLEOTIDE SEQUENCE [LARGE SCALE GENOMIC DNA]</scope>
    <source>
        <tissue evidence="7">Blood</tissue>
    </source>
</reference>
<protein>
    <recommendedName>
        <fullName evidence="9">Pericentrin/AKAP-450 centrosomal targeting domain-containing protein</fullName>
    </recommendedName>
</protein>
<accession>A0A6A5E043</accession>
<feature type="compositionally biased region" description="Basic and acidic residues" evidence="6">
    <location>
        <begin position="2594"/>
        <end position="2606"/>
    </location>
</feature>
<feature type="region of interest" description="Disordered" evidence="6">
    <location>
        <begin position="1"/>
        <end position="118"/>
    </location>
</feature>
<feature type="coiled-coil region" evidence="5">
    <location>
        <begin position="875"/>
        <end position="980"/>
    </location>
</feature>
<feature type="compositionally biased region" description="Basic and acidic residues" evidence="6">
    <location>
        <begin position="1732"/>
        <end position="1751"/>
    </location>
</feature>
<sequence length="2831" mass="325584">MEDEERQKKLEAGKAKLAEYRQRKAHADSQKKQKKKKKKKPGEDSEGDSQGRVEVEPGQSVGGEEVSGRGRDGSQEGNKDPSTTEFTYARTLRSGETVKHDQTYTIEPESEVSTTAEDYSTEVNGCHDEMTENLRMPSKDFIWEEGEPLQQVTKGGTMEDALAAKTQAVEELSRELEEIRAAFGTEGVQQLQDFEAALKQRDCIITQLTANLQQAREEKDEIMKEFLELTEQSQKLHIQFQQLQAGETLRNTSHSSTAADLLQARQQLMQYQPQLEELQHKLSEMEMSGRRSEESFTQRINEKDLLIAEQEKVILSQKQSLMELRMAEESFAQTLKEKNLFISEQTAIITEHELSLSLLREELAHVGRTTDENIIDPSDEKDLIIAEQERVLSERDCSLTQLEDELESSEKSLSDLQQRMAAKESELERCMDELDSSKSHLESCKGELESCKLELERERVELESCKGELATSRQKERMSSNEIMQLMGTVEDLQKRYHQGSLSESDTIQQMQEETVRKLELLTAELDEMYGKQIVQMKHEVNLQHAAKVEQMTEQHRAELELLKAQQLSQSSAVGVEVDTLNNKIRELQETLEQSQAMHDKTRRELSQVNQEKFNLQAKVEDLLKDLRSAKEKVEQVSHSLISQESQKGELQRLQETIDNLKSELAAAQEAAQEVEIKHDSEITNYKIKLDMLEREKDAVLDRMAESQEAELERLRTQLLFSHEEELTLLREELQRESFRHTENLLNEAAIKHEKVLDELRIGFEEELRLLQREKASFATERDELFHQILGLKEDLNLALHSSKADELVQQLQELQVELEELRKGGEERARMENNIQSLLKKTEVLENQTKEKEQCWENKWKEQELEKGTLIESNNTLKEELDSKILKIETLTAENNQMQQQVVKLHEEIEKQRTTFSFAEKNFEVNYQELKEEYTCLIEAKTQLEERTLKETLEFEAKITSLQSQIRELKESSRDIKLEDTNTDRWENTVKEKDTTELMEKLNVTLSEKESLAGRLSEVTEQLMLTESKVGQLEEELTKVRQVNVKVIAQNESLGKELEKKQEIMRKQSRGHGAQRKAKLQQEEQAVEPVCSFEDHHLQIQSLQEEIKALQSFLQAAESERDCFRQNLELQRLSQTQSPAAVQSSGEGPVEERSSLHKPTASGSSRRKRRQRSKQERKLGTVLSDCREEKQREEEDEAVGEEERATSAAEQEMQPPMESQVMSCSQERAGKEDSTDGYSGDGGKDYINKQVRGHGTGHHTESAVCQRAEEEGETTEHGECRLHMEAQHISLSQIHAAQLELLQEDSDARTHTLELKLQNLKDHDEPKVFKYHNMLQAVSEECSEIIQCFQKMFGEEFLESPAAEGGPPPSVDRPETSESTSILLEARELYIDLQQVRERIEQEHYRLSQLQTLLRADGNKMRELQLAYDDLKSSSEKEISDLRVQVSSSNSSTSKDLEERAGAPSTFLTKELQRLKTEEQEKQLQLEESHRQEMERLRAHYQQQATESEERYAIELFMLHQRLQEEHGDELKDLGEEELSEGGVELRWPVRSAGLTAQLQALRKALYHKYVQEVAALKEQHNRELRRLTEEKEQQKITEERQERKGEKEQNLHGISGAGDSSESLRAAGQLVLEDRQHWERVEEEVAKAIVQMSVEFAQQIELARINKSACQRSASMQTWSDKEEVEEMENEEQMTPRASLTSGAWLEEVEKERLERELEERNAEIRKLKEELQKTESGHEQALKKRENSQEEVEEEEDPGGPGIKQAGRGKLSSQDNGESSDEDTERNVLRKANEKLSQVLVDVLKTTAAAEETMGLHMQSLCDASSQGQQAATPHSTTESANTEPVRPYAAGHSAESCHGSETATDNLSLWSRETEADEGLEVSQQMMDNLLHGAGTQLENEELLMGISRRLQTALEKMLMAINDTTNQLEHARMTQTELMRESFRHNQEMNELLQKQEELQERLSEEARAREQLALELHRAEGLIDGYTGERAALEEQLRHKEELHLTLEQELQVTGSRLQELEHERLQMQEERELLSRQQDAMREHAGPRELRLVEAAMVAAPEADLLEETEKLMKEKVEVQRQAEKENADLLKQVKLLEVELEEQVNRVIELEHAQSTESGDLRQQVQALEKQMEKNRRFLDEQAVDREHERDFFQQEIQKLEQQLKNPQKLQAGSEQRNREVDQLTSQLKEKADWCSELLLSSEQLRRELGERDEEIDKLESRIRELEQALLASADSLEKIEQKKQNASITEAKHSTLEAQLQTEREALERKEKEIGNLEEQLEQFREELENKSEEVQQLHMQLQIQRKEISSQQQYLETRDSMLQVMEEKDREIALLNAQITKLQHMETASDNKEIDGRDELIKDLESQVECLQSEQETLKRNKEEELDQLNAVIDRLQQELANIEQKQATEEDEDTKPEPESAMWRPSKEEYDEMKQRMDLATKEVNTLKAEHSKLLETYLRLKESAEALADTEKLESSEGELEEALREKTAGFVVMQAQVQALEQSATSRVEELDLRIQELEDVVDEKDCELSRCRLLVEQTQSSSDGLQQRVSNLEDNLREKLAAALVSQATLEAFQQQHSQGSKEDQEQQGHAEPQVEPHVYDFGDFGIPQMDFSGIGQARPVPTGNVVHLTQRLRELEVGLSGMQKDQELQKQLLSSSEEEVLEYERRLAVLMDLLSQMKARTHQRTSLALGGSSAAERPAAASELLQELQEVRDEASATKEQLSSYKESCSRLQEELQDKTVTIERLQDQLQKVSSGSHEDTKVSELQQELKKAQNEAAAAKEELNSCKESLEKLQELLQEREMAIAHLKGELLKLS</sequence>
<evidence type="ECO:0000256" key="3">
    <source>
        <dbReference type="ARBA" id="ARBA00023054"/>
    </source>
</evidence>
<keyword evidence="8" id="KW-1185">Reference proteome</keyword>
<feature type="region of interest" description="Disordered" evidence="6">
    <location>
        <begin position="1134"/>
        <end position="1243"/>
    </location>
</feature>
<keyword evidence="2" id="KW-0963">Cytoplasm</keyword>
<feature type="compositionally biased region" description="Polar residues" evidence="6">
    <location>
        <begin position="1825"/>
        <end position="1846"/>
    </location>
</feature>
<feature type="coiled-coil region" evidence="5">
    <location>
        <begin position="162"/>
        <end position="232"/>
    </location>
</feature>
<feature type="coiled-coil region" evidence="5">
    <location>
        <begin position="546"/>
        <end position="725"/>
    </location>
</feature>
<evidence type="ECO:0000256" key="6">
    <source>
        <dbReference type="SAM" id="MobiDB-lite"/>
    </source>
</evidence>
<feature type="compositionally biased region" description="Basic and acidic residues" evidence="6">
    <location>
        <begin position="1"/>
        <end position="31"/>
    </location>
</feature>
<feature type="coiled-coil region" evidence="5">
    <location>
        <begin position="798"/>
        <end position="849"/>
    </location>
</feature>
<feature type="region of interest" description="Disordered" evidence="6">
    <location>
        <begin position="1586"/>
        <end position="1624"/>
    </location>
</feature>
<feature type="region of interest" description="Disordered" evidence="6">
    <location>
        <begin position="2172"/>
        <end position="2191"/>
    </location>
</feature>
<dbReference type="InterPro" id="IPR028745">
    <property type="entry name" value="AKAP9/Pericentrin"/>
</dbReference>
<gene>
    <name evidence="7" type="ORF">PFLUV_G00156800</name>
</gene>
<evidence type="ECO:0000313" key="8">
    <source>
        <dbReference type="Proteomes" id="UP000465112"/>
    </source>
</evidence>
<evidence type="ECO:0000256" key="4">
    <source>
        <dbReference type="ARBA" id="ARBA00023212"/>
    </source>
</evidence>
<keyword evidence="4" id="KW-0206">Cytoskeleton</keyword>
<evidence type="ECO:0000256" key="5">
    <source>
        <dbReference type="SAM" id="Coils"/>
    </source>
</evidence>
<feature type="coiled-coil region" evidence="5">
    <location>
        <begin position="1947"/>
        <end position="2171"/>
    </location>
</feature>